<dbReference type="SUPFAM" id="SSF48300">
    <property type="entry name" value="Ribosomal protein L7/12, oligomerisation (N-terminal) domain"/>
    <property type="match status" value="1"/>
</dbReference>
<dbReference type="PANTHER" id="PTHR45987:SF4">
    <property type="entry name" value="LARGE RIBOSOMAL SUBUNIT PROTEIN BL12M"/>
    <property type="match status" value="1"/>
</dbReference>
<geneLocation type="plastid" evidence="7"/>
<dbReference type="NCBIfam" id="TIGR00855">
    <property type="entry name" value="L12"/>
    <property type="match status" value="1"/>
</dbReference>
<organism evidence="7">
    <name type="scientific">Riquetophycus sp</name>
    <dbReference type="NCBI Taxonomy" id="1897556"/>
    <lineage>
        <taxon>Eukaryota</taxon>
        <taxon>Rhodophyta</taxon>
        <taxon>Florideophyceae</taxon>
        <taxon>Rhodymeniophycidae</taxon>
        <taxon>Peyssonneliales</taxon>
        <taxon>Peyssonneliaceae</taxon>
        <taxon>Riquetophycus</taxon>
    </lineage>
</organism>
<evidence type="ECO:0000259" key="5">
    <source>
        <dbReference type="Pfam" id="PF00542"/>
    </source>
</evidence>
<dbReference type="InterPro" id="IPR008932">
    <property type="entry name" value="Ribosomal_bL12_oligo"/>
</dbReference>
<dbReference type="FunFam" id="3.30.1390.10:FF:000001">
    <property type="entry name" value="50S ribosomal protein L7/L12"/>
    <property type="match status" value="1"/>
</dbReference>
<evidence type="ECO:0000256" key="3">
    <source>
        <dbReference type="ARBA" id="ARBA00023274"/>
    </source>
</evidence>
<comment type="similarity">
    <text evidence="1">Belongs to the bacterial ribosomal protein bL12 family.</text>
</comment>
<sequence>MNNKITLIIDELKSLTLLEAAELVKQIEETFGVDASASVSNMSVIPNDISNSVINKQEEKTEFSLVLEQVPVSKKIPILKVVRALTGLGLKEAKDLVESAPKVLKEGASKEDAQEIKSQLEEVGAQVSIK</sequence>
<evidence type="ECO:0000259" key="6">
    <source>
        <dbReference type="Pfam" id="PF16320"/>
    </source>
</evidence>
<proteinExistence type="inferred from homology"/>
<dbReference type="Pfam" id="PF16320">
    <property type="entry name" value="Ribosomal_L12_N"/>
    <property type="match status" value="1"/>
</dbReference>
<protein>
    <recommendedName>
        <fullName evidence="4">50S ribosomal protein L12, chloroplastic</fullName>
    </recommendedName>
</protein>
<feature type="domain" description="Large ribosomal subunit protein bL12 oligomerization" evidence="6">
    <location>
        <begin position="4"/>
        <end position="39"/>
    </location>
</feature>
<reference evidence="7" key="1">
    <citation type="journal article" date="2016" name="BMC Biol.">
        <title>Parallel evolution of highly conserved plastid genome architecture in red seaweeds and seed plants.</title>
        <authorList>
            <person name="Lee J."/>
            <person name="Cho C.H."/>
            <person name="Park S.I."/>
            <person name="Choi J.W."/>
            <person name="Song H.S."/>
            <person name="West J.A."/>
            <person name="Bhattacharya D."/>
            <person name="Yoon H.S."/>
        </authorList>
    </citation>
    <scope>NUCLEOTIDE SEQUENCE</scope>
</reference>
<keyword evidence="7" id="KW-0934">Plastid</keyword>
<dbReference type="EMBL" id="KX284710">
    <property type="protein sequence ID" value="AOM64634.1"/>
    <property type="molecule type" value="Genomic_DNA"/>
</dbReference>
<evidence type="ECO:0000256" key="2">
    <source>
        <dbReference type="ARBA" id="ARBA00022980"/>
    </source>
</evidence>
<keyword evidence="2 7" id="KW-0689">Ribosomal protein</keyword>
<dbReference type="CDD" id="cd00387">
    <property type="entry name" value="Ribosomal_L7_L12"/>
    <property type="match status" value="1"/>
</dbReference>
<dbReference type="InterPro" id="IPR013823">
    <property type="entry name" value="Ribosomal_bL12_C"/>
</dbReference>
<dbReference type="Gene3D" id="1.20.5.710">
    <property type="entry name" value="Single helix bin"/>
    <property type="match status" value="1"/>
</dbReference>
<name>A0A1C9C8E1_9FLOR</name>
<dbReference type="GO" id="GO:0003735">
    <property type="term" value="F:structural constituent of ribosome"/>
    <property type="evidence" value="ECO:0007669"/>
    <property type="project" value="InterPro"/>
</dbReference>
<evidence type="ECO:0000256" key="4">
    <source>
        <dbReference type="ARBA" id="ARBA00035505"/>
    </source>
</evidence>
<dbReference type="SUPFAM" id="SSF54736">
    <property type="entry name" value="ClpS-like"/>
    <property type="match status" value="1"/>
</dbReference>
<dbReference type="GO" id="GO:0003729">
    <property type="term" value="F:mRNA binding"/>
    <property type="evidence" value="ECO:0007669"/>
    <property type="project" value="TreeGrafter"/>
</dbReference>
<keyword evidence="3" id="KW-0687">Ribonucleoprotein</keyword>
<dbReference type="GO" id="GO:0006412">
    <property type="term" value="P:translation"/>
    <property type="evidence" value="ECO:0007669"/>
    <property type="project" value="InterPro"/>
</dbReference>
<dbReference type="PANTHER" id="PTHR45987">
    <property type="entry name" value="39S RIBOSOMAL PROTEIN L12"/>
    <property type="match status" value="1"/>
</dbReference>
<accession>A0A1C9C8E1</accession>
<dbReference type="InterPro" id="IPR014719">
    <property type="entry name" value="Ribosomal_bL12_C/ClpS-like"/>
</dbReference>
<dbReference type="HAMAP" id="MF_00368">
    <property type="entry name" value="Ribosomal_bL12"/>
    <property type="match status" value="1"/>
</dbReference>
<dbReference type="InterPro" id="IPR036235">
    <property type="entry name" value="Ribosomal_bL12_oligo_N_sf"/>
</dbReference>
<feature type="domain" description="Large ribosomal subunit protein bL12 C-terminal" evidence="5">
    <location>
        <begin position="63"/>
        <end position="130"/>
    </location>
</feature>
<gene>
    <name evidence="7" type="primary">rpl12</name>
    <name evidence="7" type="ORF">Riqu_155</name>
</gene>
<dbReference type="AlphaFoldDB" id="A0A1C9C8E1"/>
<dbReference type="InterPro" id="IPR000206">
    <property type="entry name" value="Ribosomal_bL12"/>
</dbReference>
<evidence type="ECO:0000313" key="7">
    <source>
        <dbReference type="EMBL" id="AOM64634.1"/>
    </source>
</evidence>
<evidence type="ECO:0000256" key="1">
    <source>
        <dbReference type="ARBA" id="ARBA00007197"/>
    </source>
</evidence>
<dbReference type="Pfam" id="PF00542">
    <property type="entry name" value="Ribosomal_L12"/>
    <property type="match status" value="1"/>
</dbReference>
<dbReference type="GO" id="GO:0022625">
    <property type="term" value="C:cytosolic large ribosomal subunit"/>
    <property type="evidence" value="ECO:0007669"/>
    <property type="project" value="TreeGrafter"/>
</dbReference>
<dbReference type="Gene3D" id="3.30.1390.10">
    <property type="match status" value="1"/>
</dbReference>